<dbReference type="AlphaFoldDB" id="A0A6A5FWM8"/>
<name>A0A6A5FWM8_CAERE</name>
<accession>A0A6A5FWM8</accession>
<dbReference type="Pfam" id="PF23047">
    <property type="entry name" value="DUF7038"/>
    <property type="match status" value="1"/>
</dbReference>
<reference evidence="3 4" key="1">
    <citation type="submission" date="2019-12" db="EMBL/GenBank/DDBJ databases">
        <title>Chromosome-level assembly of the Caenorhabditis remanei genome.</title>
        <authorList>
            <person name="Teterina A.A."/>
            <person name="Willis J.H."/>
            <person name="Phillips P.C."/>
        </authorList>
    </citation>
    <scope>NUCLEOTIDE SEQUENCE [LARGE SCALE GENOMIC DNA]</scope>
    <source>
        <strain evidence="3 4">PX506</strain>
        <tissue evidence="3">Whole organism</tissue>
    </source>
</reference>
<dbReference type="RefSeq" id="XP_053578908.1">
    <property type="nucleotide sequence ID" value="XM_053735342.1"/>
</dbReference>
<proteinExistence type="predicted"/>
<dbReference type="InterPro" id="IPR055468">
    <property type="entry name" value="DUF7040"/>
</dbReference>
<protein>
    <submittedName>
        <fullName evidence="3">Uncharacterized protein</fullName>
    </submittedName>
</protein>
<comment type="caution">
    <text evidence="3">The sequence shown here is derived from an EMBL/GenBank/DDBJ whole genome shotgun (WGS) entry which is preliminary data.</text>
</comment>
<evidence type="ECO:0000259" key="1">
    <source>
        <dbReference type="Pfam" id="PF23047"/>
    </source>
</evidence>
<dbReference type="EMBL" id="WUAV01000006">
    <property type="protein sequence ID" value="KAF1746861.1"/>
    <property type="molecule type" value="Genomic_DNA"/>
</dbReference>
<organism evidence="3 4">
    <name type="scientific">Caenorhabditis remanei</name>
    <name type="common">Caenorhabditis vulgaris</name>
    <dbReference type="NCBI Taxonomy" id="31234"/>
    <lineage>
        <taxon>Eukaryota</taxon>
        <taxon>Metazoa</taxon>
        <taxon>Ecdysozoa</taxon>
        <taxon>Nematoda</taxon>
        <taxon>Chromadorea</taxon>
        <taxon>Rhabditida</taxon>
        <taxon>Rhabditina</taxon>
        <taxon>Rhabditomorpha</taxon>
        <taxon>Rhabditoidea</taxon>
        <taxon>Rhabditidae</taxon>
        <taxon>Peloderinae</taxon>
        <taxon>Caenorhabditis</taxon>
    </lineage>
</organism>
<dbReference type="Proteomes" id="UP000483820">
    <property type="component" value="Chromosome X"/>
</dbReference>
<evidence type="ECO:0000259" key="2">
    <source>
        <dbReference type="Pfam" id="PF23051"/>
    </source>
</evidence>
<dbReference type="KEGG" id="crq:GCK72_023319"/>
<sequence>MSIDVHDDVISGFLVHYTRTHYTVFHPNQHRLKRGRISYDTPLTLGKYYYFEHNKVPKCRERAFKKSIEFFVTRTNEIYARSWAVSPGRYLPQNIQEKFEGKVWAPFFGLLNDQNDMFVKKFGVCGQGGIVVKFVNRPNEIFKIRNVEKREYNFEISQQPIWNEICNSNSSVEDFIRQTRLHHFSCARFALCVQEGAPNRRFNAQNKGSFPKCSHLINKTYGAVRSMRYGRVGVWYQHSFTINNKISRRYSIYDRATATKLMAIDPPLPTKVVGNHVELTVKFLFNHDSFEREWSRDIQDWEDRRRGLKFNMFFYNEYLGKVEVQDDEACRIIKLVGKLRNIYKHRLIGDPIIVTVKVSPIREFVQRNCEDNASPLFFVHGVVGVEYVKR</sequence>
<evidence type="ECO:0000313" key="3">
    <source>
        <dbReference type="EMBL" id="KAF1746861.1"/>
    </source>
</evidence>
<dbReference type="Pfam" id="PF23051">
    <property type="entry name" value="DUF7040"/>
    <property type="match status" value="1"/>
</dbReference>
<dbReference type="InterPro" id="IPR055466">
    <property type="entry name" value="DUF7038"/>
</dbReference>
<evidence type="ECO:0000313" key="4">
    <source>
        <dbReference type="Proteomes" id="UP000483820"/>
    </source>
</evidence>
<feature type="domain" description="DUF7038" evidence="1">
    <location>
        <begin position="76"/>
        <end position="164"/>
    </location>
</feature>
<feature type="domain" description="DUF7040" evidence="2">
    <location>
        <begin position="277"/>
        <end position="388"/>
    </location>
</feature>
<gene>
    <name evidence="3" type="ORF">GCK72_023319</name>
</gene>
<dbReference type="GeneID" id="9809379"/>
<dbReference type="CTD" id="9809379"/>